<accession>A0A974XI87</accession>
<name>A0A974XI87_9GAMM</name>
<dbReference type="Pfam" id="PF11201">
    <property type="entry name" value="DUF2982"/>
    <property type="match status" value="1"/>
</dbReference>
<keyword evidence="1" id="KW-1133">Transmembrane helix</keyword>
<feature type="transmembrane region" description="Helical" evidence="1">
    <location>
        <begin position="16"/>
        <end position="35"/>
    </location>
</feature>
<keyword evidence="1" id="KW-0812">Transmembrane</keyword>
<gene>
    <name evidence="2" type="ORF">JYB88_11570</name>
</gene>
<dbReference type="EMBL" id="CP071504">
    <property type="protein sequence ID" value="QSX28897.1"/>
    <property type="molecule type" value="Genomic_DNA"/>
</dbReference>
<organism evidence="2 3">
    <name type="scientific">Shewanella cyperi</name>
    <dbReference type="NCBI Taxonomy" id="2814292"/>
    <lineage>
        <taxon>Bacteria</taxon>
        <taxon>Pseudomonadati</taxon>
        <taxon>Pseudomonadota</taxon>
        <taxon>Gammaproteobacteria</taxon>
        <taxon>Alteromonadales</taxon>
        <taxon>Shewanellaceae</taxon>
        <taxon>Shewanella</taxon>
    </lineage>
</organism>
<dbReference type="RefSeq" id="WP_207324215.1">
    <property type="nucleotide sequence ID" value="NZ_CP071504.1"/>
</dbReference>
<keyword evidence="1" id="KW-0472">Membrane</keyword>
<reference evidence="2 3" key="1">
    <citation type="submission" date="2021-03" db="EMBL/GenBank/DDBJ databases">
        <title>Novel species identification of genus Shewanella.</title>
        <authorList>
            <person name="Liu G."/>
            <person name="Zhang Q."/>
        </authorList>
    </citation>
    <scope>NUCLEOTIDE SEQUENCE [LARGE SCALE GENOMIC DNA]</scope>
    <source>
        <strain evidence="2 3">FJAT-53726</strain>
    </source>
</reference>
<proteinExistence type="predicted"/>
<protein>
    <submittedName>
        <fullName evidence="2">DUF2982 domain-containing protein</fullName>
    </submittedName>
</protein>
<dbReference type="AlphaFoldDB" id="A0A974XI87"/>
<evidence type="ECO:0000256" key="1">
    <source>
        <dbReference type="SAM" id="Phobius"/>
    </source>
</evidence>
<dbReference type="KEGG" id="scyp:JYB88_11570"/>
<evidence type="ECO:0000313" key="3">
    <source>
        <dbReference type="Proteomes" id="UP000663281"/>
    </source>
</evidence>
<feature type="transmembrane region" description="Helical" evidence="1">
    <location>
        <begin position="41"/>
        <end position="60"/>
    </location>
</feature>
<dbReference type="Proteomes" id="UP000663281">
    <property type="component" value="Chromosome"/>
</dbReference>
<dbReference type="InterPro" id="IPR021367">
    <property type="entry name" value="DUF2982"/>
</dbReference>
<sequence length="227" mass="25310">MTSPLFTVKPRTKHNGLTLSLGGLLMSLLGLGIFLNSQSLFALGLASFCLGVLAMVLGWAKLAEPDESLIGDEQGFIFKHRRGQLYVRWDNIQRIDIPRVSQGLEQLDLPFIGLRLYAINPVLDSISPRLATGLLSEQRPLMMTAVANEESLQTLEAYLGTEFTPLIVNGERYRGVLAMFGHRSELLAKHLGYHLYIPADALDREPMEVARLLRQTRQAQLADKPLE</sequence>
<keyword evidence="3" id="KW-1185">Reference proteome</keyword>
<evidence type="ECO:0000313" key="2">
    <source>
        <dbReference type="EMBL" id="QSX28897.1"/>
    </source>
</evidence>